<comment type="caution">
    <text evidence="1">The sequence shown here is derived from an EMBL/GenBank/DDBJ whole genome shotgun (WGS) entry which is preliminary data.</text>
</comment>
<sequence length="71" mass="7574">MQRDFCCAACHHLARLKPVLGAGSVSPRSVSIAPVKHSTVLALPDSALLRLCALPLEIGKKPLAQAQLKEF</sequence>
<dbReference type="AlphaFoldDB" id="A0A7W6RRE6"/>
<dbReference type="Proteomes" id="UP000533641">
    <property type="component" value="Unassembled WGS sequence"/>
</dbReference>
<gene>
    <name evidence="1" type="ORF">GGE12_005061</name>
</gene>
<organism evidence="1 2">
    <name type="scientific">Rhizobium mongolense</name>
    <dbReference type="NCBI Taxonomy" id="57676"/>
    <lineage>
        <taxon>Bacteria</taxon>
        <taxon>Pseudomonadati</taxon>
        <taxon>Pseudomonadota</taxon>
        <taxon>Alphaproteobacteria</taxon>
        <taxon>Hyphomicrobiales</taxon>
        <taxon>Rhizobiaceae</taxon>
        <taxon>Rhizobium/Agrobacterium group</taxon>
        <taxon>Rhizobium</taxon>
    </lineage>
</organism>
<reference evidence="1 2" key="1">
    <citation type="submission" date="2020-08" db="EMBL/GenBank/DDBJ databases">
        <title>Genomic Encyclopedia of Type Strains, Phase IV (KMG-V): Genome sequencing to study the core and pangenomes of soil and plant-associated prokaryotes.</title>
        <authorList>
            <person name="Whitman W."/>
        </authorList>
    </citation>
    <scope>NUCLEOTIDE SEQUENCE [LARGE SCALE GENOMIC DNA]</scope>
    <source>
        <strain evidence="1 2">SEMIA 402</strain>
    </source>
</reference>
<protein>
    <submittedName>
        <fullName evidence="1">Uncharacterized protein</fullName>
    </submittedName>
</protein>
<evidence type="ECO:0000313" key="2">
    <source>
        <dbReference type="Proteomes" id="UP000533641"/>
    </source>
</evidence>
<name>A0A7W6RRE6_9HYPH</name>
<accession>A0A7W6RRE6</accession>
<evidence type="ECO:0000313" key="1">
    <source>
        <dbReference type="EMBL" id="MBB4277258.1"/>
    </source>
</evidence>
<dbReference type="EMBL" id="JACIGM010000012">
    <property type="protein sequence ID" value="MBB4277258.1"/>
    <property type="molecule type" value="Genomic_DNA"/>
</dbReference>
<proteinExistence type="predicted"/>
<dbReference type="RefSeq" id="WP_183927859.1">
    <property type="nucleotide sequence ID" value="NZ_JACIGM010000012.1"/>
</dbReference>